<comment type="caution">
    <text evidence="5">The sequence shown here is derived from an EMBL/GenBank/DDBJ whole genome shotgun (WGS) entry which is preliminary data.</text>
</comment>
<dbReference type="SUPFAM" id="SSF55447">
    <property type="entry name" value="CO dehydrogenase flavoprotein C-terminal domain-like"/>
    <property type="match status" value="1"/>
</dbReference>
<evidence type="ECO:0000259" key="4">
    <source>
        <dbReference type="PROSITE" id="PS51387"/>
    </source>
</evidence>
<dbReference type="RefSeq" id="WP_119441681.1">
    <property type="nucleotide sequence ID" value="NZ_CP170494.1"/>
</dbReference>
<sequence length="272" mass="29748">MKPAGFDYVCAETLDEALKVLGQYGEEVRILAGGQSLMPMLNIRLAQPAVLLDISRCQELDYVRTEGNELVVGAAATQAKLEQWPELSQYAPLLYQVLPFISHFQIRNHGTVCGSIAHADPSAELPLCLVALKGSVVLRSASSQRVVEADAFFQGMLTTALQPGEIIQEVRFPLARPGIQYAFDEVSMRHGDFALVAIAAIVDSAHVELTVGGVADRPRTARWSRLASEELELAINDFAWSLNAQSDTHASAHYRRHLVRQLGRTLIEGAMA</sequence>
<keyword evidence="3" id="KW-0560">Oxidoreductase</keyword>
<gene>
    <name evidence="5" type="ORF">CJO09_06750</name>
</gene>
<dbReference type="SMART" id="SM01092">
    <property type="entry name" value="CO_deh_flav_C"/>
    <property type="match status" value="1"/>
</dbReference>
<dbReference type="Gene3D" id="3.30.43.10">
    <property type="entry name" value="Uridine Diphospho-n-acetylenolpyruvylglucosamine Reductase, domain 2"/>
    <property type="match status" value="1"/>
</dbReference>
<feature type="domain" description="FAD-binding PCMH-type" evidence="4">
    <location>
        <begin position="1"/>
        <end position="177"/>
    </location>
</feature>
<dbReference type="Gene3D" id="3.30.390.50">
    <property type="entry name" value="CO dehydrogenase flavoprotein, C-terminal domain"/>
    <property type="match status" value="1"/>
</dbReference>
<evidence type="ECO:0000313" key="5">
    <source>
        <dbReference type="EMBL" id="RII83293.1"/>
    </source>
</evidence>
<dbReference type="EMBL" id="NQOU01000002">
    <property type="protein sequence ID" value="RII83293.1"/>
    <property type="molecule type" value="Genomic_DNA"/>
</dbReference>
<keyword evidence="1" id="KW-0285">Flavoprotein</keyword>
<protein>
    <submittedName>
        <fullName evidence="5">Carbon monoxide dehydrogenase</fullName>
    </submittedName>
</protein>
<dbReference type="InterPro" id="IPR051312">
    <property type="entry name" value="Diverse_Substr_Oxidored"/>
</dbReference>
<dbReference type="Gene3D" id="3.30.465.10">
    <property type="match status" value="1"/>
</dbReference>
<keyword evidence="2" id="KW-0274">FAD</keyword>
<accession>A0ABX9MWJ5</accession>
<evidence type="ECO:0000313" key="6">
    <source>
        <dbReference type="Proteomes" id="UP000266483"/>
    </source>
</evidence>
<name>A0ABX9MWJ5_9BURK</name>
<reference evidence="5 6" key="1">
    <citation type="submission" date="2017-08" db="EMBL/GenBank/DDBJ databases">
        <title>Pusillimonas indicus sp. nov., a member of the family Alcaligenaceae isolated from surface seawater.</title>
        <authorList>
            <person name="Li J."/>
        </authorList>
    </citation>
    <scope>NUCLEOTIDE SEQUENCE [LARGE SCALE GENOMIC DNA]</scope>
    <source>
        <strain evidence="5 6">17-4A</strain>
    </source>
</reference>
<evidence type="ECO:0000256" key="1">
    <source>
        <dbReference type="ARBA" id="ARBA00022630"/>
    </source>
</evidence>
<dbReference type="InterPro" id="IPR016169">
    <property type="entry name" value="FAD-bd_PCMH_sub2"/>
</dbReference>
<dbReference type="Pfam" id="PF00941">
    <property type="entry name" value="FAD_binding_5"/>
    <property type="match status" value="1"/>
</dbReference>
<dbReference type="InterPro" id="IPR016167">
    <property type="entry name" value="FAD-bd_PCMH_sub1"/>
</dbReference>
<keyword evidence="6" id="KW-1185">Reference proteome</keyword>
<dbReference type="InterPro" id="IPR005107">
    <property type="entry name" value="CO_DH_flav_C"/>
</dbReference>
<dbReference type="PROSITE" id="PS51387">
    <property type="entry name" value="FAD_PCMH"/>
    <property type="match status" value="1"/>
</dbReference>
<dbReference type="SUPFAM" id="SSF56176">
    <property type="entry name" value="FAD-binding/transporter-associated domain-like"/>
    <property type="match status" value="1"/>
</dbReference>
<dbReference type="InterPro" id="IPR016166">
    <property type="entry name" value="FAD-bd_PCMH"/>
</dbReference>
<dbReference type="Proteomes" id="UP000266483">
    <property type="component" value="Unassembled WGS sequence"/>
</dbReference>
<evidence type="ECO:0000256" key="3">
    <source>
        <dbReference type="ARBA" id="ARBA00023002"/>
    </source>
</evidence>
<dbReference type="InterPro" id="IPR036683">
    <property type="entry name" value="CO_DH_flav_C_dom_sf"/>
</dbReference>
<dbReference type="InterPro" id="IPR002346">
    <property type="entry name" value="Mopterin_DH_FAD-bd"/>
</dbReference>
<dbReference type="InterPro" id="IPR036318">
    <property type="entry name" value="FAD-bd_PCMH-like_sf"/>
</dbReference>
<organism evidence="5 6">
    <name type="scientific">Neopusillimonas maritima</name>
    <dbReference type="NCBI Taxonomy" id="2026239"/>
    <lineage>
        <taxon>Bacteria</taxon>
        <taxon>Pseudomonadati</taxon>
        <taxon>Pseudomonadota</taxon>
        <taxon>Betaproteobacteria</taxon>
        <taxon>Burkholderiales</taxon>
        <taxon>Alcaligenaceae</taxon>
        <taxon>Neopusillimonas</taxon>
    </lineage>
</organism>
<dbReference type="PANTHER" id="PTHR42659:SF2">
    <property type="entry name" value="XANTHINE DEHYDROGENASE SUBUNIT C-RELATED"/>
    <property type="match status" value="1"/>
</dbReference>
<dbReference type="PANTHER" id="PTHR42659">
    <property type="entry name" value="XANTHINE DEHYDROGENASE SUBUNIT C-RELATED"/>
    <property type="match status" value="1"/>
</dbReference>
<proteinExistence type="predicted"/>
<evidence type="ECO:0000256" key="2">
    <source>
        <dbReference type="ARBA" id="ARBA00022827"/>
    </source>
</evidence>